<feature type="signal peptide" evidence="2">
    <location>
        <begin position="1"/>
        <end position="19"/>
    </location>
</feature>
<proteinExistence type="predicted"/>
<keyword evidence="2" id="KW-0732">Signal</keyword>
<evidence type="ECO:0000313" key="3">
    <source>
        <dbReference type="Proteomes" id="UP000515152"/>
    </source>
</evidence>
<protein>
    <submittedName>
        <fullName evidence="4">Uncharacterized protein LOC105902750</fullName>
    </submittedName>
</protein>
<name>A0A6P8GU75_CLUHA</name>
<sequence>MHLLSMLSLLVVGLASTTGYEDDWDMFSLQTKSVCPGKSFINRRPTAFRVSDLYFKSSVPGSSEILVANKTMVFLPFYQFKDNAVFIPEVMKHHEGEYFWKGSYFPIMAKRIKLIVKDCAVPLEVNYGEKVSLVVPKEASVLEFTTPKSSDRWVLWSRINTDNTRGARGTVRGDFWVALQITQADAGRYTFLRESGGEISSTALLVKELQRYPDLSDESIHHHWENRFPVPVSEAVLTFIDSDKVKHVLFKNGMQTEEAFRMFGTRIELQAIDLGDLTLSIVDLNSRDAGRYEVHDKNKDLAVVIWLSGSLDSGYPSRDLVVPIGAAIVISTLVFCCCCVRKWCCKKSNAPVTSGPGQPVYIHDPVVMSEPGYRLQPQPTAPSAERQPWLQPPSSAQPWDCDPPSNDDLVGPEYCYPYTPAAPPPEAPVEGGEGGKGAPPSPPRSTPLDPGPQYQPRGWGGGLDDFLTSSPPNMDTNTDTYVYNSDKLN</sequence>
<dbReference type="OrthoDB" id="8953785at2759"/>
<dbReference type="Proteomes" id="UP000515152">
    <property type="component" value="Chromosome 20"/>
</dbReference>
<accession>A0A6P8GU75</accession>
<dbReference type="AlphaFoldDB" id="A0A6P8GU75"/>
<feature type="region of interest" description="Disordered" evidence="1">
    <location>
        <begin position="371"/>
        <end position="489"/>
    </location>
</feature>
<feature type="chain" id="PRO_5027759508" evidence="2">
    <location>
        <begin position="20"/>
        <end position="489"/>
    </location>
</feature>
<evidence type="ECO:0000256" key="2">
    <source>
        <dbReference type="SAM" id="SignalP"/>
    </source>
</evidence>
<dbReference type="GeneID" id="105902750"/>
<keyword evidence="3" id="KW-1185">Reference proteome</keyword>
<evidence type="ECO:0000313" key="4">
    <source>
        <dbReference type="RefSeq" id="XP_031442709.1"/>
    </source>
</evidence>
<gene>
    <name evidence="4" type="primary">LOC105902750</name>
</gene>
<dbReference type="KEGG" id="char:105902750"/>
<feature type="compositionally biased region" description="Polar residues" evidence="1">
    <location>
        <begin position="467"/>
        <end position="489"/>
    </location>
</feature>
<dbReference type="RefSeq" id="XP_031442709.1">
    <property type="nucleotide sequence ID" value="XM_031586849.2"/>
</dbReference>
<evidence type="ECO:0000256" key="1">
    <source>
        <dbReference type="SAM" id="MobiDB-lite"/>
    </source>
</evidence>
<organism evidence="3 4">
    <name type="scientific">Clupea harengus</name>
    <name type="common">Atlantic herring</name>
    <dbReference type="NCBI Taxonomy" id="7950"/>
    <lineage>
        <taxon>Eukaryota</taxon>
        <taxon>Metazoa</taxon>
        <taxon>Chordata</taxon>
        <taxon>Craniata</taxon>
        <taxon>Vertebrata</taxon>
        <taxon>Euteleostomi</taxon>
        <taxon>Actinopterygii</taxon>
        <taxon>Neopterygii</taxon>
        <taxon>Teleostei</taxon>
        <taxon>Clupei</taxon>
        <taxon>Clupeiformes</taxon>
        <taxon>Clupeoidei</taxon>
        <taxon>Clupeidae</taxon>
        <taxon>Clupea</taxon>
    </lineage>
</organism>
<reference evidence="4" key="1">
    <citation type="submission" date="2025-08" db="UniProtKB">
        <authorList>
            <consortium name="RefSeq"/>
        </authorList>
    </citation>
    <scope>IDENTIFICATION</scope>
</reference>